<dbReference type="NCBIfam" id="NF000642">
    <property type="entry name" value="PRK00024.1"/>
    <property type="match status" value="1"/>
</dbReference>
<name>D5EDV3_AMICL</name>
<dbReference type="PANTHER" id="PTHR30471">
    <property type="entry name" value="DNA REPAIR PROTEIN RADC"/>
    <property type="match status" value="1"/>
</dbReference>
<dbReference type="PANTHER" id="PTHR30471:SF3">
    <property type="entry name" value="UPF0758 PROTEIN YEES-RELATED"/>
    <property type="match status" value="1"/>
</dbReference>
<dbReference type="STRING" id="572547.Amico_0600"/>
<organism evidence="8 9">
    <name type="scientific">Aminobacterium colombiense (strain DSM 12261 / ALA-1)</name>
    <dbReference type="NCBI Taxonomy" id="572547"/>
    <lineage>
        <taxon>Bacteria</taxon>
        <taxon>Thermotogati</taxon>
        <taxon>Synergistota</taxon>
        <taxon>Synergistia</taxon>
        <taxon>Synergistales</taxon>
        <taxon>Aminobacteriaceae</taxon>
        <taxon>Aminobacterium</taxon>
    </lineage>
</organism>
<keyword evidence="2" id="KW-0479">Metal-binding</keyword>
<dbReference type="Pfam" id="PF20582">
    <property type="entry name" value="UPF0758_N"/>
    <property type="match status" value="1"/>
</dbReference>
<dbReference type="AlphaFoldDB" id="D5EDV3"/>
<sequence length="224" mass="24848">MKLKQLPLSERPRERLFREGATALSLAELIAILLRTGSENKDVLGLSGELLHLFGGLKGISKASISEILQVKGMGKAKVAVLVAALELGKRLMACDTNIESERDEWRKTLSYLCRLLSEEEREIIVSLFLDGKGGVISKERVSYGGIEGAFLDVKYLFRKAVRLDARGMVLIHNHPNGTLRPSREDIMLTEFVERSLSVLDISFVGHFIAARGEWVQIPPGYTA</sequence>
<evidence type="ECO:0000259" key="7">
    <source>
        <dbReference type="PROSITE" id="PS50249"/>
    </source>
</evidence>
<feature type="domain" description="MPN" evidence="7">
    <location>
        <begin position="102"/>
        <end position="224"/>
    </location>
</feature>
<dbReference type="HOGENOM" id="CLU_073529_0_2_0"/>
<dbReference type="SUPFAM" id="SSF47781">
    <property type="entry name" value="RuvA domain 2-like"/>
    <property type="match status" value="1"/>
</dbReference>
<reference evidence="8 9" key="1">
    <citation type="journal article" date="2010" name="Stand. Genomic Sci.">
        <title>Complete genome sequence of Aminobacterium colombiense type strain (ALA-1).</title>
        <authorList>
            <person name="Chertkov O."/>
            <person name="Sikorski J."/>
            <person name="Brambilla E."/>
            <person name="Lapidus A."/>
            <person name="Copeland A."/>
            <person name="Glavina Del Rio T."/>
            <person name="Nolan M."/>
            <person name="Lucas S."/>
            <person name="Tice H."/>
            <person name="Cheng J.F."/>
            <person name="Han C."/>
            <person name="Detter J.C."/>
            <person name="Bruce D."/>
            <person name="Tapia R."/>
            <person name="Goodwin L."/>
            <person name="Pitluck S."/>
            <person name="Liolios K."/>
            <person name="Ivanova N."/>
            <person name="Mavromatis K."/>
            <person name="Ovchinnikova G."/>
            <person name="Pati A."/>
            <person name="Chen A."/>
            <person name="Palaniappan K."/>
            <person name="Land M."/>
            <person name="Hauser L."/>
            <person name="Chang Y.J."/>
            <person name="Jeffries C.D."/>
            <person name="Spring S."/>
            <person name="Rohde M."/>
            <person name="Goker M."/>
            <person name="Bristow J."/>
            <person name="Eisen J.A."/>
            <person name="Markowitz V."/>
            <person name="Hugenholtz P."/>
            <person name="Kyrpides N.C."/>
            <person name="Klenk H.P."/>
        </authorList>
    </citation>
    <scope>NUCLEOTIDE SEQUENCE [LARGE SCALE GENOMIC DNA]</scope>
    <source>
        <strain evidence="9">DSM 12261 / ALA-1</strain>
    </source>
</reference>
<dbReference type="InterPro" id="IPR001405">
    <property type="entry name" value="UPF0758"/>
</dbReference>
<dbReference type="RefSeq" id="WP_013048001.1">
    <property type="nucleotide sequence ID" value="NC_014011.1"/>
</dbReference>
<dbReference type="GO" id="GO:0006508">
    <property type="term" value="P:proteolysis"/>
    <property type="evidence" value="ECO:0007669"/>
    <property type="project" value="UniProtKB-KW"/>
</dbReference>
<dbReference type="InterPro" id="IPR010994">
    <property type="entry name" value="RuvA_2-like"/>
</dbReference>
<dbReference type="NCBIfam" id="TIGR00608">
    <property type="entry name" value="radc"/>
    <property type="match status" value="1"/>
</dbReference>
<dbReference type="eggNOG" id="COG2003">
    <property type="taxonomic scope" value="Bacteria"/>
</dbReference>
<proteinExistence type="inferred from homology"/>
<dbReference type="OrthoDB" id="9804482at2"/>
<evidence type="ECO:0000256" key="5">
    <source>
        <dbReference type="ARBA" id="ARBA00023049"/>
    </source>
</evidence>
<dbReference type="PROSITE" id="PS50249">
    <property type="entry name" value="MPN"/>
    <property type="match status" value="1"/>
</dbReference>
<dbReference type="Pfam" id="PF04002">
    <property type="entry name" value="RadC"/>
    <property type="match status" value="1"/>
</dbReference>
<dbReference type="Gene3D" id="3.40.140.10">
    <property type="entry name" value="Cytidine Deaminase, domain 2"/>
    <property type="match status" value="1"/>
</dbReference>
<evidence type="ECO:0000256" key="6">
    <source>
        <dbReference type="RuleBase" id="RU003797"/>
    </source>
</evidence>
<evidence type="ECO:0000256" key="3">
    <source>
        <dbReference type="ARBA" id="ARBA00022801"/>
    </source>
</evidence>
<keyword evidence="4" id="KW-0862">Zinc</keyword>
<dbReference type="GO" id="GO:0008237">
    <property type="term" value="F:metallopeptidase activity"/>
    <property type="evidence" value="ECO:0007669"/>
    <property type="project" value="UniProtKB-KW"/>
</dbReference>
<dbReference type="GO" id="GO:0046872">
    <property type="term" value="F:metal ion binding"/>
    <property type="evidence" value="ECO:0007669"/>
    <property type="project" value="UniProtKB-KW"/>
</dbReference>
<dbReference type="EMBL" id="CP001997">
    <property type="protein sequence ID" value="ADE56735.1"/>
    <property type="molecule type" value="Genomic_DNA"/>
</dbReference>
<keyword evidence="3" id="KW-0378">Hydrolase</keyword>
<evidence type="ECO:0000256" key="4">
    <source>
        <dbReference type="ARBA" id="ARBA00022833"/>
    </source>
</evidence>
<evidence type="ECO:0000256" key="1">
    <source>
        <dbReference type="ARBA" id="ARBA00022670"/>
    </source>
</evidence>
<dbReference type="InterPro" id="IPR046778">
    <property type="entry name" value="UPF0758_N"/>
</dbReference>
<dbReference type="InterPro" id="IPR025657">
    <property type="entry name" value="RadC_JAB"/>
</dbReference>
<dbReference type="KEGG" id="aco:Amico_0600"/>
<evidence type="ECO:0000256" key="2">
    <source>
        <dbReference type="ARBA" id="ARBA00022723"/>
    </source>
</evidence>
<keyword evidence="9" id="KW-1185">Reference proteome</keyword>
<dbReference type="SUPFAM" id="SSF102712">
    <property type="entry name" value="JAB1/MPN domain"/>
    <property type="match status" value="1"/>
</dbReference>
<keyword evidence="5" id="KW-0482">Metalloprotease</keyword>
<dbReference type="Proteomes" id="UP000002366">
    <property type="component" value="Chromosome"/>
</dbReference>
<evidence type="ECO:0000313" key="9">
    <source>
        <dbReference type="Proteomes" id="UP000002366"/>
    </source>
</evidence>
<protein>
    <submittedName>
        <fullName evidence="8">DNA repair protein RadC</fullName>
    </submittedName>
</protein>
<evidence type="ECO:0000313" key="8">
    <source>
        <dbReference type="EMBL" id="ADE56735.1"/>
    </source>
</evidence>
<accession>D5EDV3</accession>
<dbReference type="InterPro" id="IPR037518">
    <property type="entry name" value="MPN"/>
</dbReference>
<keyword evidence="1" id="KW-0645">Protease</keyword>
<gene>
    <name evidence="8" type="ordered locus">Amico_0600</name>
</gene>
<comment type="similarity">
    <text evidence="6">Belongs to the UPF0758 family.</text>
</comment>